<evidence type="ECO:0000256" key="7">
    <source>
        <dbReference type="ARBA" id="ARBA00023002"/>
    </source>
</evidence>
<dbReference type="PIRSF" id="PIRSF036426">
    <property type="entry name" value="Sirohaem_synth"/>
    <property type="match status" value="1"/>
</dbReference>
<dbReference type="STRING" id="578942.SAMN05216289_11957"/>
<protein>
    <recommendedName>
        <fullName evidence="15">Siroheme synthase</fullName>
    </recommendedName>
    <domain>
        <recommendedName>
            <fullName evidence="15">Uroporphyrinogen-III C-methyltransferase</fullName>
            <shortName evidence="15">Urogen III methylase</shortName>
            <ecNumber evidence="15">2.1.1.107</ecNumber>
        </recommendedName>
        <alternativeName>
            <fullName evidence="15">SUMT</fullName>
        </alternativeName>
        <alternativeName>
            <fullName evidence="15">Uroporphyrinogen III methylase</fullName>
            <shortName evidence="15">UROM</shortName>
        </alternativeName>
    </domain>
    <domain>
        <recommendedName>
            <fullName evidence="15">Precorrin-2 dehydrogenase</fullName>
            <ecNumber evidence="15">1.3.1.76</ecNumber>
        </recommendedName>
    </domain>
    <domain>
        <recommendedName>
            <fullName evidence="15">Sirohydrochlorin ferrochelatase</fullName>
            <ecNumber evidence="15">4.99.1.4</ecNumber>
        </recommendedName>
    </domain>
</protein>
<dbReference type="Pfam" id="PF13241">
    <property type="entry name" value="NAD_binding_7"/>
    <property type="match status" value="1"/>
</dbReference>
<feature type="binding site" evidence="15">
    <location>
        <begin position="332"/>
        <end position="333"/>
    </location>
    <ligand>
        <name>S-adenosyl-L-methionine</name>
        <dbReference type="ChEBI" id="CHEBI:59789"/>
    </ligand>
</feature>
<proteinExistence type="inferred from homology"/>
<dbReference type="InterPro" id="IPR000878">
    <property type="entry name" value="4pyrrol_Mease"/>
</dbReference>
<dbReference type="Pfam" id="PF10414">
    <property type="entry name" value="CysG_dimeriser"/>
    <property type="match status" value="1"/>
</dbReference>
<feature type="binding site" evidence="15">
    <location>
        <position position="413"/>
    </location>
    <ligand>
        <name>S-adenosyl-L-methionine</name>
        <dbReference type="ChEBI" id="CHEBI:59789"/>
    </ligand>
</feature>
<comment type="function">
    <text evidence="15">Multifunctional enzyme that catalyzes the SAM-dependent methylations of uroporphyrinogen III at position C-2 and C-7 to form precorrin-2 via precorrin-1. Then it catalyzes the NAD-dependent ring dehydrogenation of precorrin-2 to yield sirohydrochlorin. Finally, it catalyzes the ferrochelation of sirohydrochlorin to yield siroheme.</text>
</comment>
<dbReference type="Pfam" id="PF00590">
    <property type="entry name" value="TP_methylase"/>
    <property type="match status" value="1"/>
</dbReference>
<keyword evidence="3 15" id="KW-0169">Cobalamin biosynthesis</keyword>
<dbReference type="SUPFAM" id="SSF75615">
    <property type="entry name" value="Siroheme synthase middle domains-like"/>
    <property type="match status" value="1"/>
</dbReference>
<keyword evidence="10 15" id="KW-0627">Porphyrin biosynthesis</keyword>
<dbReference type="Gene3D" id="3.30.160.110">
    <property type="entry name" value="Siroheme synthase, domain 2"/>
    <property type="match status" value="1"/>
</dbReference>
<feature type="binding site" evidence="15">
    <location>
        <position position="307"/>
    </location>
    <ligand>
        <name>S-adenosyl-L-methionine</name>
        <dbReference type="ChEBI" id="CHEBI:59789"/>
    </ligand>
</feature>
<feature type="domain" description="Sirohaem synthase dimerisation" evidence="19">
    <location>
        <begin position="150"/>
        <end position="207"/>
    </location>
</feature>
<feature type="binding site" evidence="15">
    <location>
        <begin position="22"/>
        <end position="23"/>
    </location>
    <ligand>
        <name>NAD(+)</name>
        <dbReference type="ChEBI" id="CHEBI:57540"/>
    </ligand>
</feature>
<evidence type="ECO:0000256" key="13">
    <source>
        <dbReference type="ARBA" id="ARBA00047561"/>
    </source>
</evidence>
<comment type="catalytic activity">
    <reaction evidence="13 15">
        <text>precorrin-2 + NAD(+) = sirohydrochlorin + NADH + 2 H(+)</text>
        <dbReference type="Rhea" id="RHEA:15613"/>
        <dbReference type="ChEBI" id="CHEBI:15378"/>
        <dbReference type="ChEBI" id="CHEBI:57540"/>
        <dbReference type="ChEBI" id="CHEBI:57945"/>
        <dbReference type="ChEBI" id="CHEBI:58351"/>
        <dbReference type="ChEBI" id="CHEBI:58827"/>
        <dbReference type="EC" id="1.3.1.76"/>
    </reaction>
</comment>
<feature type="domain" description="Siroheme synthase central" evidence="20">
    <location>
        <begin position="119"/>
        <end position="145"/>
    </location>
</feature>
<feature type="region of interest" description="Uroporphyrinogen-III C-methyltransferase" evidence="15">
    <location>
        <begin position="217"/>
        <end position="476"/>
    </location>
</feature>
<keyword evidence="9 15" id="KW-0456">Lyase</keyword>
<evidence type="ECO:0000256" key="14">
    <source>
        <dbReference type="ARBA" id="ARBA00060548"/>
    </source>
</evidence>
<dbReference type="InterPro" id="IPR028281">
    <property type="entry name" value="Sirohaem_synthase_central"/>
</dbReference>
<dbReference type="InterPro" id="IPR014777">
    <property type="entry name" value="4pyrrole_Mease_sub1"/>
</dbReference>
<evidence type="ECO:0000259" key="19">
    <source>
        <dbReference type="Pfam" id="PF10414"/>
    </source>
</evidence>
<dbReference type="InterPro" id="IPR019478">
    <property type="entry name" value="Sirohaem_synthase_dimer_dom"/>
</dbReference>
<feature type="active site" description="Proton donor" evidence="15 16">
    <location>
        <position position="271"/>
    </location>
</feature>
<dbReference type="GO" id="GO:0009236">
    <property type="term" value="P:cobalamin biosynthetic process"/>
    <property type="evidence" value="ECO:0007669"/>
    <property type="project" value="UniProtKB-UniRule"/>
</dbReference>
<dbReference type="SUPFAM" id="SSF51735">
    <property type="entry name" value="NAD(P)-binding Rossmann-fold domains"/>
    <property type="match status" value="1"/>
</dbReference>
<keyword evidence="7 15" id="KW-0560">Oxidoreductase</keyword>
<feature type="binding site" evidence="15">
    <location>
        <begin position="302"/>
        <end position="304"/>
    </location>
    <ligand>
        <name>S-adenosyl-L-methionine</name>
        <dbReference type="ChEBI" id="CHEBI:59789"/>
    </ligand>
</feature>
<dbReference type="InterPro" id="IPR003043">
    <property type="entry name" value="Uropor_MeTrfase_CS"/>
</dbReference>
<feature type="active site" description="Proton acceptor" evidence="15 16">
    <location>
        <position position="249"/>
    </location>
</feature>
<evidence type="ECO:0000256" key="3">
    <source>
        <dbReference type="ARBA" id="ARBA00022573"/>
    </source>
</evidence>
<comment type="pathway">
    <text evidence="1 15">Porphyrin-containing compound metabolism; siroheme biosynthesis; sirohydrochlorin from precorrin-2: step 1/1.</text>
</comment>
<feature type="binding site" evidence="15">
    <location>
        <position position="226"/>
    </location>
    <ligand>
        <name>S-adenosyl-L-methionine</name>
        <dbReference type="ChEBI" id="CHEBI:59789"/>
    </ligand>
</feature>
<dbReference type="GO" id="GO:0019354">
    <property type="term" value="P:siroheme biosynthetic process"/>
    <property type="evidence" value="ECO:0007669"/>
    <property type="project" value="UniProtKB-UniRule"/>
</dbReference>
<dbReference type="FunFam" id="3.30.160.110:FF:000001">
    <property type="entry name" value="Siroheme synthase"/>
    <property type="match status" value="1"/>
</dbReference>
<feature type="domain" description="Tetrapyrrole methylase" evidence="18">
    <location>
        <begin position="219"/>
        <end position="429"/>
    </location>
</feature>
<dbReference type="EC" id="4.99.1.4" evidence="15"/>
<dbReference type="Proteomes" id="UP000198575">
    <property type="component" value="Unassembled WGS sequence"/>
</dbReference>
<dbReference type="EMBL" id="FOVF01000019">
    <property type="protein sequence ID" value="SFN40639.1"/>
    <property type="molecule type" value="Genomic_DNA"/>
</dbReference>
<comment type="similarity">
    <text evidence="2 17">Belongs to the precorrin methyltransferase family.</text>
</comment>
<dbReference type="UniPathway" id="UPA00148">
    <property type="reaction ID" value="UER00211"/>
</dbReference>
<dbReference type="InterPro" id="IPR050161">
    <property type="entry name" value="Siro_Cobalamin_biosynth"/>
</dbReference>
<gene>
    <name evidence="15" type="primary">cysG</name>
    <name evidence="21" type="ORF">SAMN05216289_11957</name>
</gene>
<evidence type="ECO:0000256" key="6">
    <source>
        <dbReference type="ARBA" id="ARBA00022691"/>
    </source>
</evidence>
<dbReference type="HAMAP" id="MF_01646">
    <property type="entry name" value="Siroheme_synth"/>
    <property type="match status" value="1"/>
</dbReference>
<sequence>MSLYPLFANLSGRRVLVVGGGSVGERKVLALSRTGARIEVGAPQITARLARLVDSGLITHRNGTFEDAWLDHVWLVIAATGERALNRQIAAAAEARRLFVNVVDDAELSTFQVPAVVDRSPLMIAISTGGAAPVLARLVRERIESLFDASLGPLAALAARYRQRIRQRWPELGPRRRFLESMFGGKIAADLRRQRPLEAERALRDALEAPQSGAPPGSVAVVGAGPGDPGLLTLNALRALNEADVILHDRLVSAEVLELARRDATFIDVGKQGGGAHTSQECIHALMLEHARAGRRVLRLKGGDPFVFGRGGEELEFLRGHGIDYTVVPGITAAIACAAYAGIPLTHREHAQGVRFVTAQHRDSIDTLDWRALAADRQTLAIYMGLGSLERVADRLIAHDRAAGTPFALIENGSRPGQRVIRGTLATLAESAAAHEVQSPALLIVGPVAALADRLHWYGATPLTAEPVAADALRAA</sequence>
<keyword evidence="4 15" id="KW-0489">Methyltransferase</keyword>
<keyword evidence="11 15" id="KW-0511">Multifunctional enzyme</keyword>
<dbReference type="InterPro" id="IPR035996">
    <property type="entry name" value="4pyrrol_Methylase_sf"/>
</dbReference>
<evidence type="ECO:0000256" key="12">
    <source>
        <dbReference type="ARBA" id="ARBA00025705"/>
    </source>
</evidence>
<dbReference type="Gene3D" id="3.30.950.10">
    <property type="entry name" value="Methyltransferase, Cobalt-precorrin-4 Transmethylase, Domain 2"/>
    <property type="match status" value="1"/>
</dbReference>
<dbReference type="PROSITE" id="PS00840">
    <property type="entry name" value="SUMT_2"/>
    <property type="match status" value="1"/>
</dbReference>
<dbReference type="AlphaFoldDB" id="A0A1I4YSK2"/>
<dbReference type="InterPro" id="IPR006367">
    <property type="entry name" value="Sirohaem_synthase_N"/>
</dbReference>
<keyword evidence="5 15" id="KW-0808">Transferase</keyword>
<evidence type="ECO:0000256" key="8">
    <source>
        <dbReference type="ARBA" id="ARBA00023027"/>
    </source>
</evidence>
<dbReference type="EC" id="2.1.1.107" evidence="15"/>
<dbReference type="Gene3D" id="3.40.1010.10">
    <property type="entry name" value="Cobalt-precorrin-4 Transmethylase, Domain 1"/>
    <property type="match status" value="1"/>
</dbReference>
<dbReference type="NCBIfam" id="NF004790">
    <property type="entry name" value="PRK06136.1"/>
    <property type="match status" value="1"/>
</dbReference>
<dbReference type="FunFam" id="3.40.1010.10:FF:000001">
    <property type="entry name" value="Siroheme synthase"/>
    <property type="match status" value="1"/>
</dbReference>
<evidence type="ECO:0000256" key="10">
    <source>
        <dbReference type="ARBA" id="ARBA00023244"/>
    </source>
</evidence>
<dbReference type="NCBIfam" id="TIGR01469">
    <property type="entry name" value="cobA_cysG_Cterm"/>
    <property type="match status" value="1"/>
</dbReference>
<evidence type="ECO:0000256" key="5">
    <source>
        <dbReference type="ARBA" id="ARBA00022679"/>
    </source>
</evidence>
<dbReference type="GO" id="GO:0043115">
    <property type="term" value="F:precorrin-2 dehydrogenase activity"/>
    <property type="evidence" value="ECO:0007669"/>
    <property type="project" value="UniProtKB-UniRule"/>
</dbReference>
<organism evidence="21 22">
    <name type="scientific">Dokdonella immobilis</name>
    <dbReference type="NCBI Taxonomy" id="578942"/>
    <lineage>
        <taxon>Bacteria</taxon>
        <taxon>Pseudomonadati</taxon>
        <taxon>Pseudomonadota</taxon>
        <taxon>Gammaproteobacteria</taxon>
        <taxon>Lysobacterales</taxon>
        <taxon>Rhodanobacteraceae</taxon>
        <taxon>Dokdonella</taxon>
    </lineage>
</organism>
<dbReference type="InterPro" id="IPR012409">
    <property type="entry name" value="Sirohaem_synth"/>
</dbReference>
<evidence type="ECO:0000256" key="15">
    <source>
        <dbReference type="HAMAP-Rule" id="MF_01646"/>
    </source>
</evidence>
<evidence type="ECO:0000256" key="16">
    <source>
        <dbReference type="PIRSR" id="PIRSR036426-1"/>
    </source>
</evidence>
<comment type="catalytic activity">
    <reaction evidence="15">
        <text>uroporphyrinogen III + 2 S-adenosyl-L-methionine = precorrin-2 + 2 S-adenosyl-L-homocysteine + H(+)</text>
        <dbReference type="Rhea" id="RHEA:32459"/>
        <dbReference type="ChEBI" id="CHEBI:15378"/>
        <dbReference type="ChEBI" id="CHEBI:57308"/>
        <dbReference type="ChEBI" id="CHEBI:57856"/>
        <dbReference type="ChEBI" id="CHEBI:58827"/>
        <dbReference type="ChEBI" id="CHEBI:59789"/>
        <dbReference type="EC" id="2.1.1.107"/>
    </reaction>
</comment>
<dbReference type="NCBIfam" id="NF007922">
    <property type="entry name" value="PRK10637.1"/>
    <property type="match status" value="1"/>
</dbReference>
<dbReference type="Gene3D" id="3.40.50.720">
    <property type="entry name" value="NAD(P)-binding Rossmann-like Domain"/>
    <property type="match status" value="1"/>
</dbReference>
<keyword evidence="8 15" id="KW-0520">NAD</keyword>
<evidence type="ECO:0000256" key="9">
    <source>
        <dbReference type="ARBA" id="ARBA00023239"/>
    </source>
</evidence>
<dbReference type="Pfam" id="PF14824">
    <property type="entry name" value="Sirohm_synth_M"/>
    <property type="match status" value="1"/>
</dbReference>
<comment type="similarity">
    <text evidence="15">In the C-terminal section; belongs to the precorrin methyltransferase family.</text>
</comment>
<dbReference type="OrthoDB" id="9815856at2"/>
<feature type="binding site" evidence="15">
    <location>
        <position position="384"/>
    </location>
    <ligand>
        <name>S-adenosyl-L-methionine</name>
        <dbReference type="ChEBI" id="CHEBI:59789"/>
    </ligand>
</feature>
<dbReference type="EC" id="1.3.1.76" evidence="15"/>
<comment type="pathway">
    <text evidence="15">Cofactor biosynthesis; adenosylcobalamin biosynthesis; sirohydrochlorin from precorrin-2: step 1/1.</text>
</comment>
<evidence type="ECO:0000313" key="22">
    <source>
        <dbReference type="Proteomes" id="UP000198575"/>
    </source>
</evidence>
<dbReference type="SUPFAM" id="SSF53790">
    <property type="entry name" value="Tetrapyrrole methylase"/>
    <property type="match status" value="1"/>
</dbReference>
<dbReference type="GO" id="GO:0051266">
    <property type="term" value="F:sirohydrochlorin ferrochelatase activity"/>
    <property type="evidence" value="ECO:0007669"/>
    <property type="project" value="UniProtKB-EC"/>
</dbReference>
<evidence type="ECO:0000313" key="21">
    <source>
        <dbReference type="EMBL" id="SFN40639.1"/>
    </source>
</evidence>
<feature type="region of interest" description="Precorrin-2 dehydrogenase / sirohydrochlorin ferrochelatase" evidence="15">
    <location>
        <begin position="1"/>
        <end position="203"/>
    </location>
</feature>
<dbReference type="InterPro" id="IPR037115">
    <property type="entry name" value="Sirohaem_synt_dimer_dom_sf"/>
</dbReference>
<accession>A0A1I4YSK2</accession>
<dbReference type="PANTHER" id="PTHR45790">
    <property type="entry name" value="SIROHEME SYNTHASE-RELATED"/>
    <property type="match status" value="1"/>
</dbReference>
<reference evidence="21 22" key="1">
    <citation type="submission" date="2016-10" db="EMBL/GenBank/DDBJ databases">
        <authorList>
            <person name="de Groot N.N."/>
        </authorList>
    </citation>
    <scope>NUCLEOTIDE SEQUENCE [LARGE SCALE GENOMIC DNA]</scope>
    <source>
        <strain evidence="21 22">CGMCC 1.7659</strain>
    </source>
</reference>
<dbReference type="InterPro" id="IPR006366">
    <property type="entry name" value="CobA/CysG_C"/>
</dbReference>
<comment type="pathway">
    <text evidence="12 15">Porphyrin-containing compound metabolism; siroheme biosynthesis; precorrin-2 from uroporphyrinogen III: step 1/1.</text>
</comment>
<comment type="caution">
    <text evidence="15">Lacks conserved residue(s) required for the propagation of feature annotation.</text>
</comment>
<feature type="binding site" evidence="15">
    <location>
        <begin position="43"/>
        <end position="44"/>
    </location>
    <ligand>
        <name>NAD(+)</name>
        <dbReference type="ChEBI" id="CHEBI:57540"/>
    </ligand>
</feature>
<dbReference type="FunFam" id="3.30.950.10:FF:000001">
    <property type="entry name" value="Siroheme synthase"/>
    <property type="match status" value="1"/>
</dbReference>
<comment type="similarity">
    <text evidence="15">In the N-terminal section; belongs to the precorrin-2 dehydrogenase / sirohydrochlorin ferrochelatase family.</text>
</comment>
<keyword evidence="6 15" id="KW-0949">S-adenosyl-L-methionine</keyword>
<dbReference type="PANTHER" id="PTHR45790:SF1">
    <property type="entry name" value="SIROHEME SYNTHASE"/>
    <property type="match status" value="1"/>
</dbReference>
<evidence type="ECO:0000256" key="4">
    <source>
        <dbReference type="ARBA" id="ARBA00022603"/>
    </source>
</evidence>
<comment type="pathway">
    <text evidence="15">Porphyrin-containing compound metabolism; siroheme biosynthesis; siroheme from sirohydrochlorin: step 1/1.</text>
</comment>
<evidence type="ECO:0000256" key="1">
    <source>
        <dbReference type="ARBA" id="ARBA00005010"/>
    </source>
</evidence>
<evidence type="ECO:0000256" key="2">
    <source>
        <dbReference type="ARBA" id="ARBA00005879"/>
    </source>
</evidence>
<evidence type="ECO:0000256" key="11">
    <source>
        <dbReference type="ARBA" id="ARBA00023268"/>
    </source>
</evidence>
<dbReference type="Gene3D" id="1.10.8.210">
    <property type="entry name" value="Sirohaem synthase, dimerisation domain"/>
    <property type="match status" value="1"/>
</dbReference>
<comment type="pathway">
    <text evidence="14 15">Cofactor biosynthesis; adenosylcobalamin biosynthesis; precorrin-2 from uroporphyrinogen III: step 1/1.</text>
</comment>
<evidence type="ECO:0000259" key="18">
    <source>
        <dbReference type="Pfam" id="PF00590"/>
    </source>
</evidence>
<comment type="catalytic activity">
    <reaction evidence="15">
        <text>siroheme + 2 H(+) = sirohydrochlorin + Fe(2+)</text>
        <dbReference type="Rhea" id="RHEA:24360"/>
        <dbReference type="ChEBI" id="CHEBI:15378"/>
        <dbReference type="ChEBI" id="CHEBI:29033"/>
        <dbReference type="ChEBI" id="CHEBI:58351"/>
        <dbReference type="ChEBI" id="CHEBI:60052"/>
        <dbReference type="EC" id="4.99.1.4"/>
    </reaction>
</comment>
<keyword evidence="22" id="KW-1185">Reference proteome</keyword>
<name>A0A1I4YSK2_9GAMM</name>
<dbReference type="NCBIfam" id="TIGR01470">
    <property type="entry name" value="cysG_Nterm"/>
    <property type="match status" value="1"/>
</dbReference>
<dbReference type="InterPro" id="IPR036291">
    <property type="entry name" value="NAD(P)-bd_dom_sf"/>
</dbReference>
<evidence type="ECO:0000259" key="20">
    <source>
        <dbReference type="Pfam" id="PF14824"/>
    </source>
</evidence>
<dbReference type="RefSeq" id="WP_092408681.1">
    <property type="nucleotide sequence ID" value="NZ_FOVF01000019.1"/>
</dbReference>
<dbReference type="GO" id="GO:0051287">
    <property type="term" value="F:NAD binding"/>
    <property type="evidence" value="ECO:0007669"/>
    <property type="project" value="InterPro"/>
</dbReference>
<dbReference type="GO" id="GO:0032259">
    <property type="term" value="P:methylation"/>
    <property type="evidence" value="ECO:0007669"/>
    <property type="project" value="UniProtKB-KW"/>
</dbReference>
<dbReference type="CDD" id="cd11642">
    <property type="entry name" value="SUMT"/>
    <property type="match status" value="1"/>
</dbReference>
<evidence type="ECO:0000256" key="17">
    <source>
        <dbReference type="RuleBase" id="RU003960"/>
    </source>
</evidence>
<dbReference type="InterPro" id="IPR014776">
    <property type="entry name" value="4pyrrole_Mease_sub2"/>
</dbReference>
<dbReference type="UniPathway" id="UPA00262">
    <property type="reaction ID" value="UER00211"/>
</dbReference>
<dbReference type="GO" id="GO:0004851">
    <property type="term" value="F:uroporphyrin-III C-methyltransferase activity"/>
    <property type="evidence" value="ECO:0007669"/>
    <property type="project" value="UniProtKB-UniRule"/>
</dbReference>